<accession>A0AAU8IYQ6</accession>
<dbReference type="RefSeq" id="WP_353945061.1">
    <property type="nucleotide sequence ID" value="NZ_CP159534.1"/>
</dbReference>
<evidence type="ECO:0008006" key="2">
    <source>
        <dbReference type="Google" id="ProtNLM"/>
    </source>
</evidence>
<dbReference type="EMBL" id="CP159534">
    <property type="protein sequence ID" value="XCJ73601.1"/>
    <property type="molecule type" value="Genomic_DNA"/>
</dbReference>
<gene>
    <name evidence="1" type="ORF">ABII15_28195</name>
</gene>
<name>A0AAU8IYQ6_9ACTN</name>
<organism evidence="1">
    <name type="scientific">Streptomyces tabacisoli</name>
    <dbReference type="NCBI Taxonomy" id="3156398"/>
    <lineage>
        <taxon>Bacteria</taxon>
        <taxon>Bacillati</taxon>
        <taxon>Actinomycetota</taxon>
        <taxon>Actinomycetes</taxon>
        <taxon>Kitasatosporales</taxon>
        <taxon>Streptomycetaceae</taxon>
        <taxon>Streptomyces</taxon>
    </lineage>
</organism>
<proteinExistence type="predicted"/>
<dbReference type="AlphaFoldDB" id="A0AAU8IYQ6"/>
<sequence>MAGSGYDIDADVLKSQGRVFTRLGEDFGSAAKKSGDAIEEHEEGFGDDDAGIATTILDFYKPISAGIRDSLEHLTEALKGVGEKLDSMAEQYDTTEQDHYRALMQASQNRGA</sequence>
<protein>
    <recommendedName>
        <fullName evidence="2">ESX-1 secretion-associated protein</fullName>
    </recommendedName>
</protein>
<reference evidence="1" key="1">
    <citation type="submission" date="2024-06" db="EMBL/GenBank/DDBJ databases">
        <title>Streptomyces sp. strain HUAS MG91 genome sequences.</title>
        <authorList>
            <person name="Mo P."/>
        </authorList>
    </citation>
    <scope>NUCLEOTIDE SEQUENCE</scope>
    <source>
        <strain evidence="1">HUAS MG91</strain>
    </source>
</reference>
<dbReference type="KEGG" id="stac:ABII15_28195"/>
<evidence type="ECO:0000313" key="1">
    <source>
        <dbReference type="EMBL" id="XCJ73601.1"/>
    </source>
</evidence>